<dbReference type="EMBL" id="BIFH01000046">
    <property type="protein sequence ID" value="GCE01126.1"/>
    <property type="molecule type" value="Genomic_DNA"/>
</dbReference>
<evidence type="ECO:0000256" key="2">
    <source>
        <dbReference type="SAM" id="MobiDB-lite"/>
    </source>
</evidence>
<dbReference type="RefSeq" id="WP_126642795.1">
    <property type="nucleotide sequence ID" value="NZ_BIFH01000046.1"/>
</dbReference>
<accession>A0A401Z2U7</accession>
<name>A0A401Z2U7_9ACTN</name>
<organism evidence="4 5">
    <name type="scientific">Embleya hyalina</name>
    <dbReference type="NCBI Taxonomy" id="516124"/>
    <lineage>
        <taxon>Bacteria</taxon>
        <taxon>Bacillati</taxon>
        <taxon>Actinomycetota</taxon>
        <taxon>Actinomycetes</taxon>
        <taxon>Kitasatosporales</taxon>
        <taxon>Streptomycetaceae</taxon>
        <taxon>Embleya</taxon>
    </lineage>
</organism>
<protein>
    <recommendedName>
        <fullName evidence="3">FHA domain-containing protein</fullName>
    </recommendedName>
</protein>
<feature type="domain" description="FHA" evidence="3">
    <location>
        <begin position="38"/>
        <end position="92"/>
    </location>
</feature>
<evidence type="ECO:0000313" key="5">
    <source>
        <dbReference type="Proteomes" id="UP000286931"/>
    </source>
</evidence>
<sequence length="274" mass="30364">MLELNMSFTALEDGREAERDPLPNPKSVRTPGVAGTRVFVGRDPSTCRPLLTPHDWLFVSRKHLVFEYSEDRGWTVEWPRGTRDTPVAIVRIKRGETSQDMPYGAILPLPARTSGSILVSDLARRRSVVLAWRAMQPIRPSDPAGIARGAGVDTTDVGPEQLRAKLHGVRLEVLAAMSCDWIHGRATKRPRTTDELCEMLYMAKATVERCKTELRRDFYSSELCPELNHLLGPDYLDTTPHVHGGWDLIAQTAVVCGIVGGEPCPCARRGGSID</sequence>
<keyword evidence="1" id="KW-0597">Phosphoprotein</keyword>
<dbReference type="InterPro" id="IPR008984">
    <property type="entry name" value="SMAD_FHA_dom_sf"/>
</dbReference>
<reference evidence="4 5" key="1">
    <citation type="submission" date="2018-12" db="EMBL/GenBank/DDBJ databases">
        <title>Draft genome sequence of Embleya hyalina NBRC 13850T.</title>
        <authorList>
            <person name="Komaki H."/>
            <person name="Hosoyama A."/>
            <person name="Kimura A."/>
            <person name="Ichikawa N."/>
            <person name="Tamura T."/>
        </authorList>
    </citation>
    <scope>NUCLEOTIDE SEQUENCE [LARGE SCALE GENOMIC DNA]</scope>
    <source>
        <strain evidence="4 5">NBRC 13850</strain>
    </source>
</reference>
<dbReference type="AlphaFoldDB" id="A0A401Z2U7"/>
<feature type="region of interest" description="Disordered" evidence="2">
    <location>
        <begin position="13"/>
        <end position="32"/>
    </location>
</feature>
<dbReference type="InterPro" id="IPR000253">
    <property type="entry name" value="FHA_dom"/>
</dbReference>
<proteinExistence type="predicted"/>
<dbReference type="SUPFAM" id="SSF49879">
    <property type="entry name" value="SMAD/FHA domain"/>
    <property type="match status" value="1"/>
</dbReference>
<evidence type="ECO:0000256" key="1">
    <source>
        <dbReference type="ARBA" id="ARBA00022553"/>
    </source>
</evidence>
<dbReference type="OrthoDB" id="4350117at2"/>
<comment type="caution">
    <text evidence="4">The sequence shown here is derived from an EMBL/GenBank/DDBJ whole genome shotgun (WGS) entry which is preliminary data.</text>
</comment>
<gene>
    <name evidence="4" type="ORF">EHYA_08883</name>
</gene>
<dbReference type="Proteomes" id="UP000286931">
    <property type="component" value="Unassembled WGS sequence"/>
</dbReference>
<evidence type="ECO:0000259" key="3">
    <source>
        <dbReference type="PROSITE" id="PS50006"/>
    </source>
</evidence>
<dbReference type="PROSITE" id="PS50006">
    <property type="entry name" value="FHA_DOMAIN"/>
    <property type="match status" value="1"/>
</dbReference>
<keyword evidence="5" id="KW-1185">Reference proteome</keyword>
<evidence type="ECO:0000313" key="4">
    <source>
        <dbReference type="EMBL" id="GCE01126.1"/>
    </source>
</evidence>